<evidence type="ECO:0000259" key="3">
    <source>
        <dbReference type="PROSITE" id="PS51767"/>
    </source>
</evidence>
<evidence type="ECO:0000256" key="1">
    <source>
        <dbReference type="ARBA" id="ARBA00007447"/>
    </source>
</evidence>
<keyword evidence="2" id="KW-0732">Signal</keyword>
<dbReference type="SUPFAM" id="SSF50630">
    <property type="entry name" value="Acid proteases"/>
    <property type="match status" value="1"/>
</dbReference>
<dbReference type="InterPro" id="IPR021109">
    <property type="entry name" value="Peptidase_aspartic_dom_sf"/>
</dbReference>
<accession>A0A9P5Z025</accession>
<dbReference type="Pfam" id="PF00026">
    <property type="entry name" value="Asp"/>
    <property type="match status" value="2"/>
</dbReference>
<feature type="domain" description="Peptidase A1" evidence="3">
    <location>
        <begin position="75"/>
        <end position="493"/>
    </location>
</feature>
<dbReference type="AlphaFoldDB" id="A0A9P5Z025"/>
<keyword evidence="5" id="KW-1185">Reference proteome</keyword>
<reference evidence="4" key="1">
    <citation type="submission" date="2020-11" db="EMBL/GenBank/DDBJ databases">
        <authorList>
            <consortium name="DOE Joint Genome Institute"/>
            <person name="Ahrendt S."/>
            <person name="Riley R."/>
            <person name="Andreopoulos W."/>
            <person name="Labutti K."/>
            <person name="Pangilinan J."/>
            <person name="Ruiz-Duenas F.J."/>
            <person name="Barrasa J.M."/>
            <person name="Sanchez-Garcia M."/>
            <person name="Camarero S."/>
            <person name="Miyauchi S."/>
            <person name="Serrano A."/>
            <person name="Linde D."/>
            <person name="Babiker R."/>
            <person name="Drula E."/>
            <person name="Ayuso-Fernandez I."/>
            <person name="Pacheco R."/>
            <person name="Padilla G."/>
            <person name="Ferreira P."/>
            <person name="Barriuso J."/>
            <person name="Kellner H."/>
            <person name="Castanera R."/>
            <person name="Alfaro M."/>
            <person name="Ramirez L."/>
            <person name="Pisabarro A.G."/>
            <person name="Kuo A."/>
            <person name="Tritt A."/>
            <person name="Lipzen A."/>
            <person name="He G."/>
            <person name="Yan M."/>
            <person name="Ng V."/>
            <person name="Cullen D."/>
            <person name="Martin F."/>
            <person name="Rosso M.-N."/>
            <person name="Henrissat B."/>
            <person name="Hibbett D."/>
            <person name="Martinez A.T."/>
            <person name="Grigoriev I.V."/>
        </authorList>
    </citation>
    <scope>NUCLEOTIDE SEQUENCE</scope>
    <source>
        <strain evidence="4">CIRM-BRFM 674</strain>
    </source>
</reference>
<dbReference type="OrthoDB" id="3089at2759"/>
<dbReference type="CDD" id="cd05471">
    <property type="entry name" value="pepsin_like"/>
    <property type="match status" value="1"/>
</dbReference>
<name>A0A9P5Z025_9AGAR</name>
<comment type="similarity">
    <text evidence="1">Belongs to the peptidase A1 family.</text>
</comment>
<feature type="signal peptide" evidence="2">
    <location>
        <begin position="1"/>
        <end position="18"/>
    </location>
</feature>
<comment type="caution">
    <text evidence="4">The sequence shown here is derived from an EMBL/GenBank/DDBJ whole genome shotgun (WGS) entry which is preliminary data.</text>
</comment>
<feature type="chain" id="PRO_5040346062" evidence="2">
    <location>
        <begin position="19"/>
        <end position="574"/>
    </location>
</feature>
<dbReference type="Gene3D" id="2.40.70.10">
    <property type="entry name" value="Acid Proteases"/>
    <property type="match status" value="2"/>
</dbReference>
<evidence type="ECO:0000313" key="4">
    <source>
        <dbReference type="EMBL" id="KAF9477200.1"/>
    </source>
</evidence>
<organism evidence="4 5">
    <name type="scientific">Pholiota conissans</name>
    <dbReference type="NCBI Taxonomy" id="109636"/>
    <lineage>
        <taxon>Eukaryota</taxon>
        <taxon>Fungi</taxon>
        <taxon>Dikarya</taxon>
        <taxon>Basidiomycota</taxon>
        <taxon>Agaricomycotina</taxon>
        <taxon>Agaricomycetes</taxon>
        <taxon>Agaricomycetidae</taxon>
        <taxon>Agaricales</taxon>
        <taxon>Agaricineae</taxon>
        <taxon>Strophariaceae</taxon>
        <taxon>Pholiota</taxon>
    </lineage>
</organism>
<dbReference type="GO" id="GO:0004190">
    <property type="term" value="F:aspartic-type endopeptidase activity"/>
    <property type="evidence" value="ECO:0007669"/>
    <property type="project" value="InterPro"/>
</dbReference>
<dbReference type="PRINTS" id="PR00792">
    <property type="entry name" value="PEPSIN"/>
</dbReference>
<keyword evidence="4" id="KW-0645">Protease</keyword>
<evidence type="ECO:0000313" key="5">
    <source>
        <dbReference type="Proteomes" id="UP000807469"/>
    </source>
</evidence>
<dbReference type="EMBL" id="MU155268">
    <property type="protein sequence ID" value="KAF9477200.1"/>
    <property type="molecule type" value="Genomic_DNA"/>
</dbReference>
<keyword evidence="4" id="KW-0378">Hydrolase</keyword>
<dbReference type="InterPro" id="IPR034164">
    <property type="entry name" value="Pepsin-like_dom"/>
</dbReference>
<gene>
    <name evidence="4" type="ORF">BDN70DRAFT_881415</name>
</gene>
<dbReference type="GO" id="GO:0006508">
    <property type="term" value="P:proteolysis"/>
    <property type="evidence" value="ECO:0007669"/>
    <property type="project" value="UniProtKB-KW"/>
</dbReference>
<sequence>MHCSFWLFSLALVQLAATAATPYERERNLDELARRYTKRTPGGIHLPLFSRKLSSLERRGTASAIGLGDDVDVAYTVLMTIGGITTPLIVDTGSSDLWVMSDACTSGCEGNVPVYPQASFRPSGLDVAMIYGDSTTGTFATGTIGEDTVGLAGLTLTNQYFAAINRTNTSVVDVGAAGIFGLGFPVNSVIWNNVFGDHLDKRELSSREEQVDGETPLNRPKIKLGSPFPNTHFRRTKFPTLPGLLGGSSSQHAPRQTTSVIDSALASFSTLGPFLTRLVAQGTLSQPMVSVTLQRDTVDVGGNEGVLSIGELPNDVSSSDMTWAPLRGYTQAEGGLPAPSSSPNEVYPIAWEVMLDGVYFDGEKLPASTLSSSTIKLSALIDTGNSLIRGPQDIVSQIFRTIGTTFPCNEPHTLAFQIGGKMFPVDPRDFVGQAFTNNVQSCTANLVATDPPQVGGYQFSWSIGTPFLKGVLSSYYYGNLSFPSVDPPKIGFLSTVPNDAADQLKAAVSIASKAGNFPAVSEPAPSGTVTPALTKADNVASATARVPTSSARSRFSAPSVITMTLSLLAIPLLW</sequence>
<dbReference type="InterPro" id="IPR001461">
    <property type="entry name" value="Aspartic_peptidase_A1"/>
</dbReference>
<dbReference type="InterPro" id="IPR033121">
    <property type="entry name" value="PEPTIDASE_A1"/>
</dbReference>
<dbReference type="PROSITE" id="PS51767">
    <property type="entry name" value="PEPTIDASE_A1"/>
    <property type="match status" value="1"/>
</dbReference>
<dbReference type="PANTHER" id="PTHR47966:SF51">
    <property type="entry name" value="BETA-SITE APP-CLEAVING ENZYME, ISOFORM A-RELATED"/>
    <property type="match status" value="1"/>
</dbReference>
<dbReference type="Proteomes" id="UP000807469">
    <property type="component" value="Unassembled WGS sequence"/>
</dbReference>
<dbReference type="PANTHER" id="PTHR47966">
    <property type="entry name" value="BETA-SITE APP-CLEAVING ENZYME, ISOFORM A-RELATED"/>
    <property type="match status" value="1"/>
</dbReference>
<protein>
    <submittedName>
        <fullName evidence="4">Acid protease</fullName>
    </submittedName>
</protein>
<proteinExistence type="inferred from homology"/>
<evidence type="ECO:0000256" key="2">
    <source>
        <dbReference type="SAM" id="SignalP"/>
    </source>
</evidence>